<evidence type="ECO:0000256" key="3">
    <source>
        <dbReference type="ARBA" id="ARBA00022692"/>
    </source>
</evidence>
<evidence type="ECO:0000259" key="8">
    <source>
        <dbReference type="PROSITE" id="PS50850"/>
    </source>
</evidence>
<evidence type="ECO:0000313" key="10">
    <source>
        <dbReference type="Proteomes" id="UP000076874"/>
    </source>
</evidence>
<proteinExistence type="predicted"/>
<comment type="subcellular location">
    <subcellularLocation>
        <location evidence="1">Endomembrane system</location>
        <topology evidence="1">Multi-pass membrane protein</topology>
    </subcellularLocation>
</comment>
<feature type="domain" description="Major facilitator superfamily (MFS) profile" evidence="8">
    <location>
        <begin position="83"/>
        <end position="598"/>
    </location>
</feature>
<evidence type="ECO:0000256" key="1">
    <source>
        <dbReference type="ARBA" id="ARBA00004127"/>
    </source>
</evidence>
<evidence type="ECO:0000313" key="9">
    <source>
        <dbReference type="EMBL" id="OAA68724.1"/>
    </source>
</evidence>
<reference evidence="9 10" key="1">
    <citation type="journal article" date="2016" name="Genome Biol. Evol.">
        <title>Divergent and convergent evolution of fungal pathogenicity.</title>
        <authorList>
            <person name="Shang Y."/>
            <person name="Xiao G."/>
            <person name="Zheng P."/>
            <person name="Cen K."/>
            <person name="Zhan S."/>
            <person name="Wang C."/>
        </authorList>
    </citation>
    <scope>NUCLEOTIDE SEQUENCE [LARGE SCALE GENOMIC DNA]</scope>
    <source>
        <strain evidence="9 10">RCEF 264</strain>
    </source>
</reference>
<feature type="transmembrane region" description="Helical" evidence="7">
    <location>
        <begin position="575"/>
        <end position="594"/>
    </location>
</feature>
<dbReference type="GO" id="GO:0015174">
    <property type="term" value="F:basic amino acid transmembrane transporter activity"/>
    <property type="evidence" value="ECO:0007669"/>
    <property type="project" value="TreeGrafter"/>
</dbReference>
<dbReference type="Gene3D" id="1.20.1250.20">
    <property type="entry name" value="MFS general substrate transporter like domains"/>
    <property type="match status" value="1"/>
</dbReference>
<dbReference type="GO" id="GO:0012505">
    <property type="term" value="C:endomembrane system"/>
    <property type="evidence" value="ECO:0007669"/>
    <property type="project" value="UniProtKB-SubCell"/>
</dbReference>
<dbReference type="PANTHER" id="PTHR23501:SF191">
    <property type="entry name" value="VACUOLAR BASIC AMINO ACID TRANSPORTER 4"/>
    <property type="match status" value="1"/>
</dbReference>
<feature type="transmembrane region" description="Helical" evidence="7">
    <location>
        <begin position="405"/>
        <end position="426"/>
    </location>
</feature>
<dbReference type="Proteomes" id="UP000076874">
    <property type="component" value="Unassembled WGS sequence"/>
</dbReference>
<keyword evidence="4 7" id="KW-1133">Transmembrane helix</keyword>
<feature type="transmembrane region" description="Helical" evidence="7">
    <location>
        <begin position="78"/>
        <end position="96"/>
    </location>
</feature>
<evidence type="ECO:0000256" key="4">
    <source>
        <dbReference type="ARBA" id="ARBA00022989"/>
    </source>
</evidence>
<feature type="transmembrane region" description="Helical" evidence="7">
    <location>
        <begin position="504"/>
        <end position="525"/>
    </location>
</feature>
<feature type="transmembrane region" description="Helical" evidence="7">
    <location>
        <begin position="149"/>
        <end position="166"/>
    </location>
</feature>
<keyword evidence="5 7" id="KW-0472">Membrane</keyword>
<evidence type="ECO:0000256" key="7">
    <source>
        <dbReference type="SAM" id="Phobius"/>
    </source>
</evidence>
<feature type="transmembrane region" description="Helical" evidence="7">
    <location>
        <begin position="178"/>
        <end position="200"/>
    </location>
</feature>
<accession>A0A162LCP3</accession>
<evidence type="ECO:0000256" key="6">
    <source>
        <dbReference type="SAM" id="MobiDB-lite"/>
    </source>
</evidence>
<gene>
    <name evidence="9" type="ORF">SPI_00919</name>
</gene>
<feature type="compositionally biased region" description="Acidic residues" evidence="6">
    <location>
        <begin position="39"/>
        <end position="50"/>
    </location>
</feature>
<feature type="transmembrane region" description="Helical" evidence="7">
    <location>
        <begin position="370"/>
        <end position="393"/>
    </location>
</feature>
<keyword evidence="10" id="KW-1185">Reference proteome</keyword>
<dbReference type="Pfam" id="PF07690">
    <property type="entry name" value="MFS_1"/>
    <property type="match status" value="1"/>
</dbReference>
<protein>
    <submittedName>
        <fullName evidence="9">Major facilitator superfamily transporter multidrug resistance</fullName>
    </submittedName>
</protein>
<dbReference type="SUPFAM" id="SSF103473">
    <property type="entry name" value="MFS general substrate transporter"/>
    <property type="match status" value="2"/>
</dbReference>
<dbReference type="InterPro" id="IPR036259">
    <property type="entry name" value="MFS_trans_sf"/>
</dbReference>
<dbReference type="EMBL" id="AZHD01000001">
    <property type="protein sequence ID" value="OAA68724.1"/>
    <property type="molecule type" value="Genomic_DNA"/>
</dbReference>
<dbReference type="AlphaFoldDB" id="A0A162LCP3"/>
<feature type="transmembrane region" description="Helical" evidence="7">
    <location>
        <begin position="328"/>
        <end position="350"/>
    </location>
</feature>
<evidence type="ECO:0000256" key="5">
    <source>
        <dbReference type="ARBA" id="ARBA00023136"/>
    </source>
</evidence>
<dbReference type="GO" id="GO:0000329">
    <property type="term" value="C:fungal-type vacuole membrane"/>
    <property type="evidence" value="ECO:0007669"/>
    <property type="project" value="TreeGrafter"/>
</dbReference>
<feature type="region of interest" description="Disordered" evidence="6">
    <location>
        <begin position="1"/>
        <end position="50"/>
    </location>
</feature>
<feature type="transmembrane region" description="Helical" evidence="7">
    <location>
        <begin position="302"/>
        <end position="322"/>
    </location>
</feature>
<dbReference type="InterPro" id="IPR011701">
    <property type="entry name" value="MFS"/>
</dbReference>
<feature type="transmembrane region" description="Helical" evidence="7">
    <location>
        <begin position="212"/>
        <end position="232"/>
    </location>
</feature>
<feature type="transmembrane region" description="Helical" evidence="7">
    <location>
        <begin position="244"/>
        <end position="264"/>
    </location>
</feature>
<evidence type="ECO:0000256" key="2">
    <source>
        <dbReference type="ARBA" id="ARBA00022448"/>
    </source>
</evidence>
<feature type="transmembrane region" description="Helical" evidence="7">
    <location>
        <begin position="433"/>
        <end position="455"/>
    </location>
</feature>
<sequence>MAHGANARTADERTPLLADGELPPKTLPVVDVVGRANDDPADDNDDDDDDEILEDADAAAIGEDDNDERAVVVTESPVRVALILGTVYVGVFVGAADGSVIATLSAPIASAFQSLSLLSWLAAAYLVANAACQPVSGRLTDVVGRGPGLVFSNVFFAAGNLMSALAPDATTMLVGRAVAGVGGGGLMAIATFLASDLVPLRRRGVIQGIGNIAYGAGSMLGGVLGGATQHVWEDRPYGGWRLAFFVQVPVAVVSAVLVAVLVHVPPHQSADDVVVESNNNNNNDNNKSASNSARAQLGRIDFPGAGFLVAFLVLVLLGLNAGGNIVPWTHPLVLTALPLSLVAFVAFVYWEAYRAHHPIIPVRLVLRRTVLAACMGNMLFTAAMMMAVFYIPLYLQVRGYSAADAGLRLLFSPLGLSISSVGTGLVMKRTGRYVGLGVGTAAAFGGAYVLALWALSAVDSPAWAPFGTFFLLGFGYGGILTVTLLACIAAVAQTRQAVITSATYAFRSVGGTLGLTVASAVYQNILRARLWARFGHLPDAAAEIGRICDDLDELRRLPPGWHDGVMQSFMDAFRGVWTTGLLLAVAGLVSLCLLKQHTLHATLSRP</sequence>
<name>A0A162LCP3_9HYPO</name>
<feature type="transmembrane region" description="Helical" evidence="7">
    <location>
        <begin position="467"/>
        <end position="492"/>
    </location>
</feature>
<comment type="caution">
    <text evidence="9">The sequence shown here is derived from an EMBL/GenBank/DDBJ whole genome shotgun (WGS) entry which is preliminary data.</text>
</comment>
<dbReference type="OrthoDB" id="3437016at2759"/>
<feature type="transmembrane region" description="Helical" evidence="7">
    <location>
        <begin position="108"/>
        <end position="128"/>
    </location>
</feature>
<dbReference type="PANTHER" id="PTHR23501">
    <property type="entry name" value="MAJOR FACILITATOR SUPERFAMILY"/>
    <property type="match status" value="1"/>
</dbReference>
<dbReference type="PROSITE" id="PS50850">
    <property type="entry name" value="MFS"/>
    <property type="match status" value="1"/>
</dbReference>
<organism evidence="9 10">
    <name type="scientific">Niveomyces insectorum RCEF 264</name>
    <dbReference type="NCBI Taxonomy" id="1081102"/>
    <lineage>
        <taxon>Eukaryota</taxon>
        <taxon>Fungi</taxon>
        <taxon>Dikarya</taxon>
        <taxon>Ascomycota</taxon>
        <taxon>Pezizomycotina</taxon>
        <taxon>Sordariomycetes</taxon>
        <taxon>Hypocreomycetidae</taxon>
        <taxon>Hypocreales</taxon>
        <taxon>Cordycipitaceae</taxon>
        <taxon>Niveomyces</taxon>
    </lineage>
</organism>
<dbReference type="InterPro" id="IPR020846">
    <property type="entry name" value="MFS_dom"/>
</dbReference>
<keyword evidence="3 7" id="KW-0812">Transmembrane</keyword>
<keyword evidence="2" id="KW-0813">Transport</keyword>